<proteinExistence type="predicted"/>
<keyword evidence="2" id="KW-1185">Reference proteome</keyword>
<comment type="caution">
    <text evidence="1">The sequence shown here is derived from an EMBL/GenBank/DDBJ whole genome shotgun (WGS) entry which is preliminary data.</text>
</comment>
<name>A0ABT4A4X0_9BACT</name>
<evidence type="ECO:0000313" key="2">
    <source>
        <dbReference type="Proteomes" id="UP001207654"/>
    </source>
</evidence>
<dbReference type="Proteomes" id="UP001207654">
    <property type="component" value="Unassembled WGS sequence"/>
</dbReference>
<sequence length="292" mass="32704">MAMRNGSGRGGAGLVAMGVLVLLSGCASARFSAPEAALEASLSMESPAGQFRIEFAPGNEQDATRIQQAVTEALPKLERWGALHEPVTIKVMPDHAALEAAVRQHGYVWLRAWSRYDEVFVQAPSTWSLTGATQPQVNELLLHELTHSVMYQQSADRLGWSRKQIPLWFREGMASYTAEQAYRWVSLEEIARYFERSPESDPVGRPGDLYRDDSNLIYGVAHHAFAFLVRRYGEDSVRGLLREMKGGKEFPRAFESAIGLSPDAFVRDFTRYVRWRGFRGGRIQPRASTPPT</sequence>
<organism evidence="1 2">
    <name type="scientific">Archangium lansingense</name>
    <dbReference type="NCBI Taxonomy" id="2995310"/>
    <lineage>
        <taxon>Bacteria</taxon>
        <taxon>Pseudomonadati</taxon>
        <taxon>Myxococcota</taxon>
        <taxon>Myxococcia</taxon>
        <taxon>Myxococcales</taxon>
        <taxon>Cystobacterineae</taxon>
        <taxon>Archangiaceae</taxon>
        <taxon>Archangium</taxon>
    </lineage>
</organism>
<reference evidence="1 2" key="1">
    <citation type="submission" date="2022-11" db="EMBL/GenBank/DDBJ databases">
        <title>Minimal conservation of predation-associated metabolite biosynthetic gene clusters underscores biosynthetic potential of Myxococcota including descriptions for ten novel species: Archangium lansinium sp. nov., Myxococcus landrumus sp. nov., Nannocystis bai.</title>
        <authorList>
            <person name="Ahearne A."/>
            <person name="Stevens C."/>
            <person name="Phillips K."/>
        </authorList>
    </citation>
    <scope>NUCLEOTIDE SEQUENCE [LARGE SCALE GENOMIC DNA]</scope>
    <source>
        <strain evidence="1 2">MIWBW</strain>
    </source>
</reference>
<dbReference type="EMBL" id="JAPNKA010000001">
    <property type="protein sequence ID" value="MCY1076688.1"/>
    <property type="molecule type" value="Genomic_DNA"/>
</dbReference>
<accession>A0ABT4A4X0</accession>
<evidence type="ECO:0008006" key="3">
    <source>
        <dbReference type="Google" id="ProtNLM"/>
    </source>
</evidence>
<dbReference type="PROSITE" id="PS51257">
    <property type="entry name" value="PROKAR_LIPOPROTEIN"/>
    <property type="match status" value="1"/>
</dbReference>
<protein>
    <recommendedName>
        <fullName evidence="3">Peptidase MA-like domain-containing protein</fullName>
    </recommendedName>
</protein>
<gene>
    <name evidence="1" type="ORF">OV287_19605</name>
</gene>
<dbReference type="RefSeq" id="WP_267535563.1">
    <property type="nucleotide sequence ID" value="NZ_JAPNKA010000001.1"/>
</dbReference>
<evidence type="ECO:0000313" key="1">
    <source>
        <dbReference type="EMBL" id="MCY1076688.1"/>
    </source>
</evidence>